<evidence type="ECO:0000256" key="9">
    <source>
        <dbReference type="PIRNR" id="PIRNR038186"/>
    </source>
</evidence>
<dbReference type="EC" id="2.7.1.134" evidence="9"/>
<dbReference type="FunFam" id="3.30.470.20:FF:000047">
    <property type="entry name" value="Inositol-tetrakisphosphate 1-kinase 4"/>
    <property type="match status" value="1"/>
</dbReference>
<keyword evidence="15" id="KW-1185">Reference proteome</keyword>
<feature type="binding site" evidence="11">
    <location>
        <position position="357"/>
    </location>
    <ligand>
        <name>Mg(2+)</name>
        <dbReference type="ChEBI" id="CHEBI:18420"/>
        <label>2</label>
    </ligand>
</feature>
<keyword evidence="7 9" id="KW-0067">ATP-binding</keyword>
<dbReference type="PANTHER" id="PTHR14217:SF1">
    <property type="entry name" value="INOSITOL-TETRAKISPHOSPHATE 1-KINASE"/>
    <property type="match status" value="1"/>
</dbReference>
<evidence type="ECO:0000256" key="8">
    <source>
        <dbReference type="ARBA" id="ARBA00022842"/>
    </source>
</evidence>
<evidence type="ECO:0000256" key="5">
    <source>
        <dbReference type="ARBA" id="ARBA00022741"/>
    </source>
</evidence>
<keyword evidence="8 9" id="KW-0460">Magnesium</keyword>
<feature type="domain" description="Inositol 1,3,4-trisphosphate 5/6-kinase ATP-grasp" evidence="12">
    <location>
        <begin position="178"/>
        <end position="369"/>
    </location>
</feature>
<dbReference type="InterPro" id="IPR008656">
    <property type="entry name" value="Inositol_tetrakis-P_1-kinase"/>
</dbReference>
<dbReference type="PANTHER" id="PTHR14217">
    <property type="entry name" value="INOSITOL-TETRAKISPHOSPHATE 1-KINASE"/>
    <property type="match status" value="1"/>
</dbReference>
<feature type="binding site" evidence="11">
    <location>
        <position position="343"/>
    </location>
    <ligand>
        <name>Mg(2+)</name>
        <dbReference type="ChEBI" id="CHEBI:18420"/>
        <label>1</label>
    </ligand>
</feature>
<comment type="cofactor">
    <cofactor evidence="9 11">
        <name>Mg(2+)</name>
        <dbReference type="ChEBI" id="CHEBI:18420"/>
    </cofactor>
    <text evidence="9 11">Binds 2 magnesium ions per subunit.</text>
</comment>
<organism evidence="14 15">
    <name type="scientific">Dillenia turbinata</name>
    <dbReference type="NCBI Taxonomy" id="194707"/>
    <lineage>
        <taxon>Eukaryota</taxon>
        <taxon>Viridiplantae</taxon>
        <taxon>Streptophyta</taxon>
        <taxon>Embryophyta</taxon>
        <taxon>Tracheophyta</taxon>
        <taxon>Spermatophyta</taxon>
        <taxon>Magnoliopsida</taxon>
        <taxon>eudicotyledons</taxon>
        <taxon>Gunneridae</taxon>
        <taxon>Pentapetalae</taxon>
        <taxon>Dilleniales</taxon>
        <taxon>Dilleniaceae</taxon>
        <taxon>Dillenia</taxon>
    </lineage>
</organism>
<comment type="function">
    <text evidence="9">Kinase that can phosphorylate various inositol polyphosphate such as Ins(3,4,5,6)P4 or Ins(1,3,4)P3.</text>
</comment>
<evidence type="ECO:0000256" key="7">
    <source>
        <dbReference type="ARBA" id="ARBA00022840"/>
    </source>
</evidence>
<evidence type="ECO:0000256" key="10">
    <source>
        <dbReference type="PIRSR" id="PIRSR038186-1"/>
    </source>
</evidence>
<dbReference type="PIRSF" id="PIRSF038186">
    <property type="entry name" value="ITPK"/>
    <property type="match status" value="1"/>
</dbReference>
<evidence type="ECO:0000313" key="15">
    <source>
        <dbReference type="Proteomes" id="UP001370490"/>
    </source>
</evidence>
<evidence type="ECO:0000256" key="1">
    <source>
        <dbReference type="ARBA" id="ARBA00009601"/>
    </source>
</evidence>
<keyword evidence="6 9" id="KW-0418">Kinase</keyword>
<evidence type="ECO:0000256" key="6">
    <source>
        <dbReference type="ARBA" id="ARBA00022777"/>
    </source>
</evidence>
<evidence type="ECO:0000313" key="14">
    <source>
        <dbReference type="EMBL" id="KAK6914435.1"/>
    </source>
</evidence>
<dbReference type="GO" id="GO:0005524">
    <property type="term" value="F:ATP binding"/>
    <property type="evidence" value="ECO:0007669"/>
    <property type="project" value="UniProtKB-KW"/>
</dbReference>
<reference evidence="14 15" key="1">
    <citation type="submission" date="2023-12" db="EMBL/GenBank/DDBJ databases">
        <title>A high-quality genome assembly for Dillenia turbinata (Dilleniales).</title>
        <authorList>
            <person name="Chanderbali A."/>
        </authorList>
    </citation>
    <scope>NUCLEOTIDE SEQUENCE [LARGE SCALE GENOMIC DNA]</scope>
    <source>
        <strain evidence="14">LSX21</strain>
        <tissue evidence="14">Leaf</tissue>
    </source>
</reference>
<name>A0AAN8UFB2_9MAGN</name>
<feature type="binding site" evidence="10">
    <location>
        <position position="273"/>
    </location>
    <ligand>
        <name>ATP</name>
        <dbReference type="ChEBI" id="CHEBI:30616"/>
    </ligand>
</feature>
<feature type="binding site" evidence="10">
    <location>
        <begin position="247"/>
        <end position="258"/>
    </location>
    <ligand>
        <name>ATP</name>
        <dbReference type="ChEBI" id="CHEBI:30616"/>
    </ligand>
</feature>
<feature type="binding site" evidence="10">
    <location>
        <position position="213"/>
    </location>
    <ligand>
        <name>ATP</name>
        <dbReference type="ChEBI" id="CHEBI:30616"/>
    </ligand>
</feature>
<keyword evidence="3 9" id="KW-0808">Transferase</keyword>
<evidence type="ECO:0000259" key="12">
    <source>
        <dbReference type="Pfam" id="PF05770"/>
    </source>
</evidence>
<keyword evidence="5 9" id="KW-0547">Nucleotide-binding</keyword>
<dbReference type="InterPro" id="IPR040464">
    <property type="entry name" value="InsP(3)kin_ATP-grasp"/>
</dbReference>
<sequence>MKNQQMQMTHYNAYHLEDAGPQEESNIRIISRIEEFPLRLCCLNKKAISTDTIIVGYTMKASREEDFSKRGAFPMYPTENGLIFMPLMFDLPIPSQLQEVDIVLHKATDEIVSIELSNSSESSYKVTYSRGMQELERYVERHPECCIIDPLKSIFPVLDRIKIQQVLGGLAELRVPGHHTVRGPHFIKVDNFDNLDLEQRLLEAKLSLPSIVKPQVACGVADAHNMAIVFRVEDFKDLQVPLPAIVQEYVDHSSTIFKFYVLGEKVFYAVKKSIPNADVLIKLYEDKAILFDSLKSLPTARESQQPGIGVQSKSNDESIDLEVVACAATLLRKLLDLTIFGFDVVIQEGSGDYVIVDVNYLPSFKEVPDNVAIPAFWDAIYSSYDSRRRNQATSV</sequence>
<feature type="binding site" evidence="10">
    <location>
        <position position="224"/>
    </location>
    <ligand>
        <name>1D-myo-inositol 1,3,4-trisphosphate</name>
        <dbReference type="ChEBI" id="CHEBI:58414"/>
    </ligand>
</feature>
<comment type="similarity">
    <text evidence="1 9">Belongs to the ITPK1 family.</text>
</comment>
<dbReference type="EMBL" id="JBAMMX010000026">
    <property type="protein sequence ID" value="KAK6914435.1"/>
    <property type="molecule type" value="Genomic_DNA"/>
</dbReference>
<evidence type="ECO:0000256" key="11">
    <source>
        <dbReference type="PIRSR" id="PIRSR038186-2"/>
    </source>
</evidence>
<comment type="catalytic activity">
    <reaction evidence="9">
        <text>1D-myo-inositol 3,4,5,6-tetrakisphosphate + ATP = 1D-myo-inositol 1,3,4,5,6-pentakisphosphate + ADP + H(+)</text>
        <dbReference type="Rhea" id="RHEA:12452"/>
        <dbReference type="ChEBI" id="CHEBI:15378"/>
        <dbReference type="ChEBI" id="CHEBI:30616"/>
        <dbReference type="ChEBI" id="CHEBI:57539"/>
        <dbReference type="ChEBI" id="CHEBI:57733"/>
        <dbReference type="ChEBI" id="CHEBI:456216"/>
        <dbReference type="EC" id="2.7.1.134"/>
    </reaction>
</comment>
<dbReference type="SUPFAM" id="SSF56059">
    <property type="entry name" value="Glutathione synthetase ATP-binding domain-like"/>
    <property type="match status" value="1"/>
</dbReference>
<dbReference type="GO" id="GO:0032957">
    <property type="term" value="P:inositol trisphosphate metabolic process"/>
    <property type="evidence" value="ECO:0007669"/>
    <property type="project" value="InterPro"/>
</dbReference>
<comment type="subunit">
    <text evidence="2 9">Monomer.</text>
</comment>
<evidence type="ECO:0000256" key="4">
    <source>
        <dbReference type="ARBA" id="ARBA00022723"/>
    </source>
</evidence>
<dbReference type="GO" id="GO:0052725">
    <property type="term" value="F:inositol-1,3,4-trisphosphate 6-kinase activity"/>
    <property type="evidence" value="ECO:0007669"/>
    <property type="project" value="InterPro"/>
</dbReference>
<keyword evidence="4 9" id="KW-0479">Metal-binding</keyword>
<dbReference type="GO" id="GO:0047325">
    <property type="term" value="F:inositol-3,4,5,6-tetrakisphosphate 1-kinase activity"/>
    <property type="evidence" value="ECO:0007669"/>
    <property type="project" value="UniProtKB-EC"/>
</dbReference>
<feature type="domain" description="Inositol-tetrakisphosphate 1-kinase N-terminal" evidence="13">
    <location>
        <begin position="54"/>
        <end position="154"/>
    </location>
</feature>
<evidence type="ECO:0000259" key="13">
    <source>
        <dbReference type="Pfam" id="PF17927"/>
    </source>
</evidence>
<comment type="caution">
    <text evidence="14">The sequence shown here is derived from an EMBL/GenBank/DDBJ whole genome shotgun (WGS) entry which is preliminary data.</text>
</comment>
<dbReference type="Pfam" id="PF17927">
    <property type="entry name" value="Ins134_P3_kin_N"/>
    <property type="match status" value="1"/>
</dbReference>
<dbReference type="Proteomes" id="UP001370490">
    <property type="component" value="Unassembled WGS sequence"/>
</dbReference>
<dbReference type="InterPro" id="IPR041429">
    <property type="entry name" value="ITPK1_N"/>
</dbReference>
<dbReference type="AlphaFoldDB" id="A0AAN8UFB2"/>
<dbReference type="Gene3D" id="3.30.470.20">
    <property type="entry name" value="ATP-grasp fold, B domain"/>
    <property type="match status" value="1"/>
</dbReference>
<accession>A0AAN8UFB2</accession>
<evidence type="ECO:0000256" key="2">
    <source>
        <dbReference type="ARBA" id="ARBA00011245"/>
    </source>
</evidence>
<evidence type="ECO:0000256" key="3">
    <source>
        <dbReference type="ARBA" id="ARBA00022679"/>
    </source>
</evidence>
<feature type="binding site" evidence="10">
    <location>
        <position position="160"/>
    </location>
    <ligand>
        <name>ATP</name>
        <dbReference type="ChEBI" id="CHEBI:30616"/>
    </ligand>
</feature>
<dbReference type="GO" id="GO:0000287">
    <property type="term" value="F:magnesium ion binding"/>
    <property type="evidence" value="ECO:0007669"/>
    <property type="project" value="InterPro"/>
</dbReference>
<feature type="binding site" evidence="10">
    <location>
        <position position="359"/>
    </location>
    <ligand>
        <name>1D-myo-inositol 1,3,4-trisphosphate</name>
        <dbReference type="ChEBI" id="CHEBI:58414"/>
    </ligand>
</feature>
<feature type="binding site" evidence="11">
    <location>
        <position position="359"/>
    </location>
    <ligand>
        <name>Mg(2+)</name>
        <dbReference type="ChEBI" id="CHEBI:18420"/>
        <label>2</label>
    </ligand>
</feature>
<feature type="binding site" evidence="10">
    <location>
        <position position="258"/>
    </location>
    <ligand>
        <name>1D-myo-inositol 1,3,4-trisphosphate</name>
        <dbReference type="ChEBI" id="CHEBI:58414"/>
    </ligand>
</feature>
<feature type="binding site" evidence="11">
    <location>
        <position position="357"/>
    </location>
    <ligand>
        <name>Mg(2+)</name>
        <dbReference type="ChEBI" id="CHEBI:18420"/>
        <label>1</label>
    </ligand>
</feature>
<gene>
    <name evidence="14" type="ORF">RJ641_021756</name>
</gene>
<feature type="binding site" evidence="10">
    <location>
        <position position="363"/>
    </location>
    <ligand>
        <name>1D-myo-inositol 1,3,4-trisphosphate</name>
        <dbReference type="ChEBI" id="CHEBI:58414"/>
    </ligand>
</feature>
<proteinExistence type="inferred from homology"/>
<dbReference type="GO" id="GO:0005737">
    <property type="term" value="C:cytoplasm"/>
    <property type="evidence" value="ECO:0007669"/>
    <property type="project" value="TreeGrafter"/>
</dbReference>
<dbReference type="Pfam" id="PF05770">
    <property type="entry name" value="Ins134_P3_kin"/>
    <property type="match status" value="1"/>
</dbReference>
<protein>
    <recommendedName>
        <fullName evidence="9">Inositol-tetrakisphosphate 1-kinase</fullName>
        <ecNumber evidence="9">2.7.1.134</ecNumber>
    </recommendedName>
</protein>
<dbReference type="GO" id="GO:0052726">
    <property type="term" value="F:inositol-1,3,4-trisphosphate 5-kinase activity"/>
    <property type="evidence" value="ECO:0007669"/>
    <property type="project" value="InterPro"/>
</dbReference>